<evidence type="ECO:0000256" key="7">
    <source>
        <dbReference type="ARBA" id="ARBA00023163"/>
    </source>
</evidence>
<comment type="subcellular location">
    <subcellularLocation>
        <location evidence="1">Cell envelope</location>
    </subcellularLocation>
</comment>
<comment type="similarity">
    <text evidence="2">Belongs to the bacterial solute-binding protein 8 family.</text>
</comment>
<dbReference type="SUPFAM" id="SSF53807">
    <property type="entry name" value="Helical backbone' metal receptor"/>
    <property type="match status" value="1"/>
</dbReference>
<feature type="domain" description="HTH araC/xylS-type" evidence="8">
    <location>
        <begin position="170"/>
        <end position="268"/>
    </location>
</feature>
<dbReference type="InterPro" id="IPR009057">
    <property type="entry name" value="Homeodomain-like_sf"/>
</dbReference>
<dbReference type="InterPro" id="IPR002491">
    <property type="entry name" value="ABC_transptr_periplasmic_BD"/>
</dbReference>
<evidence type="ECO:0000256" key="6">
    <source>
        <dbReference type="ARBA" id="ARBA00023125"/>
    </source>
</evidence>
<accession>A0ABV9FFY2</accession>
<dbReference type="Pfam" id="PF12833">
    <property type="entry name" value="HTH_18"/>
    <property type="match status" value="1"/>
</dbReference>
<evidence type="ECO:0000256" key="4">
    <source>
        <dbReference type="ARBA" id="ARBA00022729"/>
    </source>
</evidence>
<comment type="caution">
    <text evidence="10">The sequence shown here is derived from an EMBL/GenBank/DDBJ whole genome shotgun (WGS) entry which is preliminary data.</text>
</comment>
<dbReference type="InterPro" id="IPR018060">
    <property type="entry name" value="HTH_AraC"/>
</dbReference>
<evidence type="ECO:0000313" key="11">
    <source>
        <dbReference type="Proteomes" id="UP001596028"/>
    </source>
</evidence>
<dbReference type="Proteomes" id="UP001596028">
    <property type="component" value="Unassembled WGS sequence"/>
</dbReference>
<organism evidence="10 11">
    <name type="scientific">Cohnella hongkongensis</name>
    <dbReference type="NCBI Taxonomy" id="178337"/>
    <lineage>
        <taxon>Bacteria</taxon>
        <taxon>Bacillati</taxon>
        <taxon>Bacillota</taxon>
        <taxon>Bacilli</taxon>
        <taxon>Bacillales</taxon>
        <taxon>Paenibacillaceae</taxon>
        <taxon>Cohnella</taxon>
    </lineage>
</organism>
<dbReference type="RefSeq" id="WP_378100352.1">
    <property type="nucleotide sequence ID" value="NZ_JBHSEP010000020.1"/>
</dbReference>
<dbReference type="PANTHER" id="PTHR30532:SF26">
    <property type="entry name" value="IRON(3+)-HYDROXAMATE-BINDING PROTEIN FHUD"/>
    <property type="match status" value="1"/>
</dbReference>
<dbReference type="InterPro" id="IPR051313">
    <property type="entry name" value="Bact_iron-sidero_bind"/>
</dbReference>
<keyword evidence="6" id="KW-0238">DNA-binding</keyword>
<evidence type="ECO:0000256" key="5">
    <source>
        <dbReference type="ARBA" id="ARBA00023015"/>
    </source>
</evidence>
<keyword evidence="4" id="KW-0732">Signal</keyword>
<dbReference type="SUPFAM" id="SSF46689">
    <property type="entry name" value="Homeodomain-like"/>
    <property type="match status" value="2"/>
</dbReference>
<evidence type="ECO:0000313" key="10">
    <source>
        <dbReference type="EMBL" id="MFC4600870.1"/>
    </source>
</evidence>
<evidence type="ECO:0000259" key="9">
    <source>
        <dbReference type="PROSITE" id="PS50983"/>
    </source>
</evidence>
<dbReference type="InterPro" id="IPR018062">
    <property type="entry name" value="HTH_AraC-typ_CS"/>
</dbReference>
<evidence type="ECO:0000259" key="8">
    <source>
        <dbReference type="PROSITE" id="PS01124"/>
    </source>
</evidence>
<dbReference type="SMART" id="SM00342">
    <property type="entry name" value="HTH_ARAC"/>
    <property type="match status" value="1"/>
</dbReference>
<dbReference type="PROSITE" id="PS00041">
    <property type="entry name" value="HTH_ARAC_FAMILY_1"/>
    <property type="match status" value="1"/>
</dbReference>
<keyword evidence="3" id="KW-0813">Transport</keyword>
<dbReference type="Gene3D" id="3.40.50.1980">
    <property type="entry name" value="Nitrogenase molybdenum iron protein domain"/>
    <property type="match status" value="2"/>
</dbReference>
<dbReference type="PROSITE" id="PS01124">
    <property type="entry name" value="HTH_ARAC_FAMILY_2"/>
    <property type="match status" value="1"/>
</dbReference>
<reference evidence="11" key="1">
    <citation type="journal article" date="2019" name="Int. J. Syst. Evol. Microbiol.">
        <title>The Global Catalogue of Microorganisms (GCM) 10K type strain sequencing project: providing services to taxonomists for standard genome sequencing and annotation.</title>
        <authorList>
            <consortium name="The Broad Institute Genomics Platform"/>
            <consortium name="The Broad Institute Genome Sequencing Center for Infectious Disease"/>
            <person name="Wu L."/>
            <person name="Ma J."/>
        </authorList>
    </citation>
    <scope>NUCLEOTIDE SEQUENCE [LARGE SCALE GENOMIC DNA]</scope>
    <source>
        <strain evidence="11">CCUG 49571</strain>
    </source>
</reference>
<evidence type="ECO:0000256" key="1">
    <source>
        <dbReference type="ARBA" id="ARBA00004196"/>
    </source>
</evidence>
<dbReference type="EMBL" id="JBHSEP010000020">
    <property type="protein sequence ID" value="MFC4600870.1"/>
    <property type="molecule type" value="Genomic_DNA"/>
</dbReference>
<gene>
    <name evidence="10" type="ORF">ACFO3S_21680</name>
</gene>
<name>A0ABV9FFY2_9BACL</name>
<evidence type="ECO:0000256" key="3">
    <source>
        <dbReference type="ARBA" id="ARBA00022448"/>
    </source>
</evidence>
<keyword evidence="11" id="KW-1185">Reference proteome</keyword>
<keyword evidence="7" id="KW-0804">Transcription</keyword>
<protein>
    <submittedName>
        <fullName evidence="10">ABC transporter substrate-binding protein</fullName>
    </submittedName>
</protein>
<sequence>MPLSPLIPSPESSFPHPNAIPMRIDGLAEYAASGPLEPLPGRSQLLLVWGGQGPLYICDQQHHATRGFTLLGRPSSQAVAVDPSTSLQGLYIEFVHYPSSAADRCSGTEFETVRHCSVGSLRLAAELHIAWQDLPDEDQPYRVQLLFSRLLAGLYQDLAAERASAEGWLAQAVQFIEANYNEDLTREQLAERANVSPEHFSRAFRKHTGRTFMDYLTMLRIRNAQSRMLVDNTRLNALAHQVGFKEGPYLSRKFKEVVGMSPTAFRHKPKRIAALNLNHTGILMALGQTPELGVYTSWLEKNKARMHARSGTALNPDGHTASTLYDAVSEARPDMIIHYNTATENTSLLPLAPIVALPFRTMSWRDQLLVIANMLNKAKEAEQWLAGYDEQIDRINQALDEKLGDRGTAIVWEIAHGKAYACSGSYGRGAHILYGDLGFRPPSPHWTAHGYVEASVEELYLHKADHIFITGTPSSPGSRPYLQRLFQSRRWSEMEAVRNKKLYWLHEPDLFCGYDPLSTQAQLKILTRRLLPNHKFA</sequence>
<dbReference type="Pfam" id="PF01497">
    <property type="entry name" value="Peripla_BP_2"/>
    <property type="match status" value="1"/>
</dbReference>
<feature type="domain" description="Fe/B12 periplasmic-binding" evidence="9">
    <location>
        <begin position="271"/>
        <end position="534"/>
    </location>
</feature>
<keyword evidence="5" id="KW-0805">Transcription regulation</keyword>
<proteinExistence type="inferred from homology"/>
<dbReference type="PROSITE" id="PS50983">
    <property type="entry name" value="FE_B12_PBP"/>
    <property type="match status" value="1"/>
</dbReference>
<evidence type="ECO:0000256" key="2">
    <source>
        <dbReference type="ARBA" id="ARBA00008814"/>
    </source>
</evidence>
<dbReference type="Gene3D" id="1.10.10.60">
    <property type="entry name" value="Homeodomain-like"/>
    <property type="match status" value="2"/>
</dbReference>
<dbReference type="PANTHER" id="PTHR30532">
    <property type="entry name" value="IRON III DICITRATE-BINDING PERIPLASMIC PROTEIN"/>
    <property type="match status" value="1"/>
</dbReference>